<accession>A0A4D8PWF7</accession>
<dbReference type="GO" id="GO:0003677">
    <property type="term" value="F:DNA binding"/>
    <property type="evidence" value="ECO:0007669"/>
    <property type="project" value="InterPro"/>
</dbReference>
<name>A0A4D8PWF7_AZOBR</name>
<dbReference type="AlphaFoldDB" id="A0A4D8PWF7"/>
<evidence type="ECO:0000313" key="3">
    <source>
        <dbReference type="EMBL" id="QCO02824.1"/>
    </source>
</evidence>
<proteinExistence type="predicted"/>
<dbReference type="Gene3D" id="1.10.260.40">
    <property type="entry name" value="lambda repressor-like DNA-binding domains"/>
    <property type="match status" value="1"/>
</dbReference>
<dbReference type="InterPro" id="IPR010982">
    <property type="entry name" value="Lambda_DNA-bd_dom_sf"/>
</dbReference>
<evidence type="ECO:0000256" key="1">
    <source>
        <dbReference type="SAM" id="MobiDB-lite"/>
    </source>
</evidence>
<dbReference type="InterPro" id="IPR001387">
    <property type="entry name" value="Cro/C1-type_HTH"/>
</dbReference>
<feature type="compositionally biased region" description="Pro residues" evidence="1">
    <location>
        <begin position="108"/>
        <end position="120"/>
    </location>
</feature>
<organism evidence="3 4">
    <name type="scientific">Azospirillum brasilense</name>
    <dbReference type="NCBI Taxonomy" id="192"/>
    <lineage>
        <taxon>Bacteria</taxon>
        <taxon>Pseudomonadati</taxon>
        <taxon>Pseudomonadota</taxon>
        <taxon>Alphaproteobacteria</taxon>
        <taxon>Rhodospirillales</taxon>
        <taxon>Azospirillaceae</taxon>
        <taxon>Azospirillum</taxon>
    </lineage>
</organism>
<dbReference type="PROSITE" id="PS50943">
    <property type="entry name" value="HTH_CROC1"/>
    <property type="match status" value="1"/>
</dbReference>
<evidence type="ECO:0000313" key="4">
    <source>
        <dbReference type="Proteomes" id="UP000298596"/>
    </source>
</evidence>
<dbReference type="EMBL" id="CP032330">
    <property type="protein sequence ID" value="QCO02824.1"/>
    <property type="molecule type" value="Genomic_DNA"/>
</dbReference>
<evidence type="ECO:0000259" key="2">
    <source>
        <dbReference type="PROSITE" id="PS50943"/>
    </source>
</evidence>
<gene>
    <name evidence="3" type="ORF">D3867_12865</name>
</gene>
<dbReference type="CDD" id="cd00093">
    <property type="entry name" value="HTH_XRE"/>
    <property type="match status" value="1"/>
</dbReference>
<feature type="region of interest" description="Disordered" evidence="1">
    <location>
        <begin position="94"/>
        <end position="120"/>
    </location>
</feature>
<sequence length="120" mass="13239">MVSGRQSIRWRYFYTWETSLAATTSLTGEQLRAARASLRWEQKDVANASKVSEPTVKRLESMNGYVKANTLTIEALIRAFDAAGIEFVAADGGKGPGMRFKADLKPAEVPPRSPRRPPSP</sequence>
<reference evidence="3 4" key="1">
    <citation type="submission" date="2018-09" db="EMBL/GenBank/DDBJ databases">
        <title>Whole genome based analysis of evolution and adaptive divergence in Indian and Brazilian strains of Azospirillum brasilense.</title>
        <authorList>
            <person name="Singh C."/>
            <person name="Tripathi A.K."/>
        </authorList>
    </citation>
    <scope>NUCLEOTIDE SEQUENCE [LARGE SCALE GENOMIC DNA]</scope>
    <source>
        <strain evidence="3 4">MTCC4036</strain>
    </source>
</reference>
<dbReference type="Proteomes" id="UP000298596">
    <property type="component" value="Chromosome"/>
</dbReference>
<feature type="domain" description="HTH cro/C1-type" evidence="2">
    <location>
        <begin position="31"/>
        <end position="87"/>
    </location>
</feature>
<dbReference type="SUPFAM" id="SSF47413">
    <property type="entry name" value="lambda repressor-like DNA-binding domains"/>
    <property type="match status" value="1"/>
</dbReference>
<protein>
    <submittedName>
        <fullName evidence="3">XRE family transcriptional regulator</fullName>
    </submittedName>
</protein>